<gene>
    <name evidence="2" type="ORF">Hamer_G025210</name>
</gene>
<evidence type="ECO:0000313" key="3">
    <source>
        <dbReference type="Proteomes" id="UP000747542"/>
    </source>
</evidence>
<comment type="caution">
    <text evidence="2">The sequence shown here is derived from an EMBL/GenBank/DDBJ whole genome shotgun (WGS) entry which is preliminary data.</text>
</comment>
<feature type="region of interest" description="Disordered" evidence="1">
    <location>
        <begin position="183"/>
        <end position="207"/>
    </location>
</feature>
<evidence type="ECO:0000313" key="2">
    <source>
        <dbReference type="EMBL" id="KAG7155488.1"/>
    </source>
</evidence>
<reference evidence="2" key="1">
    <citation type="journal article" date="2021" name="Sci. Adv.">
        <title>The American lobster genome reveals insights on longevity, neural, and immune adaptations.</title>
        <authorList>
            <person name="Polinski J.M."/>
            <person name="Zimin A.V."/>
            <person name="Clark K.F."/>
            <person name="Kohn A.B."/>
            <person name="Sadowski N."/>
            <person name="Timp W."/>
            <person name="Ptitsyn A."/>
            <person name="Khanna P."/>
            <person name="Romanova D.Y."/>
            <person name="Williams P."/>
            <person name="Greenwood S.J."/>
            <person name="Moroz L.L."/>
            <person name="Walt D.R."/>
            <person name="Bodnar A.G."/>
        </authorList>
    </citation>
    <scope>NUCLEOTIDE SEQUENCE</scope>
    <source>
        <strain evidence="2">GMGI-L3</strain>
    </source>
</reference>
<sequence>MHYRPVPADIAIIGEYPQTSHYRPVPRYGHYRKTTITAKYLLIPSITAQYLQITTITAQYLQITTITAQYLQITTITAQYLQTPSFTGQYLQTPSITGQYLQTPSITVHYLQTPSLAVHYLQTPSLTVKYLLKKKLSSFEIFRVMNFVAWERKIFAASTARAPAQLSTDLNFQVRKMATNQQSRLVEKSVHETESSSSSSEGDDKVHDLEDEVFQALYETPTGMKKTVTFSSVS</sequence>
<name>A0A8J5JJK3_HOMAM</name>
<keyword evidence="3" id="KW-1185">Reference proteome</keyword>
<accession>A0A8J5JJK3</accession>
<dbReference type="EMBL" id="JAHLQT010041500">
    <property type="protein sequence ID" value="KAG7155488.1"/>
    <property type="molecule type" value="Genomic_DNA"/>
</dbReference>
<organism evidence="2 3">
    <name type="scientific">Homarus americanus</name>
    <name type="common">American lobster</name>
    <dbReference type="NCBI Taxonomy" id="6706"/>
    <lineage>
        <taxon>Eukaryota</taxon>
        <taxon>Metazoa</taxon>
        <taxon>Ecdysozoa</taxon>
        <taxon>Arthropoda</taxon>
        <taxon>Crustacea</taxon>
        <taxon>Multicrustacea</taxon>
        <taxon>Malacostraca</taxon>
        <taxon>Eumalacostraca</taxon>
        <taxon>Eucarida</taxon>
        <taxon>Decapoda</taxon>
        <taxon>Pleocyemata</taxon>
        <taxon>Astacidea</taxon>
        <taxon>Nephropoidea</taxon>
        <taxon>Nephropidae</taxon>
        <taxon>Homarus</taxon>
    </lineage>
</organism>
<dbReference type="Proteomes" id="UP000747542">
    <property type="component" value="Unassembled WGS sequence"/>
</dbReference>
<proteinExistence type="predicted"/>
<protein>
    <submittedName>
        <fullName evidence="2">Uncharacterized protein</fullName>
    </submittedName>
</protein>
<dbReference type="AlphaFoldDB" id="A0A8J5JJK3"/>
<evidence type="ECO:0000256" key="1">
    <source>
        <dbReference type="SAM" id="MobiDB-lite"/>
    </source>
</evidence>
<feature type="compositionally biased region" description="Basic and acidic residues" evidence="1">
    <location>
        <begin position="185"/>
        <end position="194"/>
    </location>
</feature>